<reference evidence="2 3" key="2">
    <citation type="journal article" date="2007" name="PLoS Biol.">
        <title>Principles of genome evolution in the Drosophila melanogaster species group.</title>
        <authorList>
            <person name="Ranz J.M."/>
            <person name="Maurin D."/>
            <person name="Chan Y.S."/>
            <person name="von Grotthuss M."/>
            <person name="Hillier L.W."/>
            <person name="Roote J."/>
            <person name="Ashburner M."/>
            <person name="Bergman C.M."/>
        </authorList>
    </citation>
    <scope>NUCLEOTIDE SEQUENCE [LARGE SCALE GENOMIC DNA]</scope>
    <source>
        <strain evidence="3">Tai18E2 / Tucson 14021-0261.01</strain>
    </source>
</reference>
<evidence type="ECO:0000256" key="1">
    <source>
        <dbReference type="SAM" id="SignalP"/>
    </source>
</evidence>
<dbReference type="OMA" id="FGCFCRG"/>
<keyword evidence="1" id="KW-0732">Signal</keyword>
<feature type="signal peptide" evidence="1">
    <location>
        <begin position="1"/>
        <end position="24"/>
    </location>
</feature>
<dbReference type="KEGG" id="dya:Dyak_GE17767"/>
<feature type="chain" id="PRO_5002822642" evidence="1">
    <location>
        <begin position="25"/>
        <end position="121"/>
    </location>
</feature>
<keyword evidence="3" id="KW-1185">Reference proteome</keyword>
<name>B4PWH8_DROYA</name>
<gene>
    <name evidence="2" type="primary">Dyak\GE17767</name>
    <name evidence="2" type="synonym">dyak_GLEANR_19068</name>
    <name evidence="2" type="synonym">GE17767</name>
    <name evidence="2" type="ORF">Dyak_GE17767</name>
</gene>
<dbReference type="HOGENOM" id="CLU_152773_0_0_1"/>
<protein>
    <submittedName>
        <fullName evidence="2">Uncharacterized protein</fullName>
    </submittedName>
</protein>
<reference evidence="2 3" key="1">
    <citation type="journal article" date="2007" name="Nature">
        <title>Evolution of genes and genomes on the Drosophila phylogeny.</title>
        <authorList>
            <consortium name="Drosophila 12 Genomes Consortium"/>
            <person name="Clark A.G."/>
            <person name="Eisen M.B."/>
            <person name="Smith D.R."/>
            <person name="Bergman C.M."/>
            <person name="Oliver B."/>
            <person name="Markow T.A."/>
            <person name="Kaufman T.C."/>
            <person name="Kellis M."/>
            <person name="Gelbart W."/>
            <person name="Iyer V.N."/>
            <person name="Pollard D.A."/>
            <person name="Sackton T.B."/>
            <person name="Larracuente A.M."/>
            <person name="Singh N.D."/>
            <person name="Abad J.P."/>
            <person name="Abt D.N."/>
            <person name="Adryan B."/>
            <person name="Aguade M."/>
            <person name="Akashi H."/>
            <person name="Anderson W.W."/>
            <person name="Aquadro C.F."/>
            <person name="Ardell D.H."/>
            <person name="Arguello R."/>
            <person name="Artieri C.G."/>
            <person name="Barbash D.A."/>
            <person name="Barker D."/>
            <person name="Barsanti P."/>
            <person name="Batterham P."/>
            <person name="Batzoglou S."/>
            <person name="Begun D."/>
            <person name="Bhutkar A."/>
            <person name="Blanco E."/>
            <person name="Bosak S.A."/>
            <person name="Bradley R.K."/>
            <person name="Brand A.D."/>
            <person name="Brent M.R."/>
            <person name="Brooks A.N."/>
            <person name="Brown R.H."/>
            <person name="Butlin R.K."/>
            <person name="Caggese C."/>
            <person name="Calvi B.R."/>
            <person name="Bernardo de Carvalho A."/>
            <person name="Caspi A."/>
            <person name="Castrezana S."/>
            <person name="Celniker S.E."/>
            <person name="Chang J.L."/>
            <person name="Chapple C."/>
            <person name="Chatterji S."/>
            <person name="Chinwalla A."/>
            <person name="Civetta A."/>
            <person name="Clifton S.W."/>
            <person name="Comeron J.M."/>
            <person name="Costello J.C."/>
            <person name="Coyne J.A."/>
            <person name="Daub J."/>
            <person name="David R.G."/>
            <person name="Delcher A.L."/>
            <person name="Delehaunty K."/>
            <person name="Do C.B."/>
            <person name="Ebling H."/>
            <person name="Edwards K."/>
            <person name="Eickbush T."/>
            <person name="Evans J.D."/>
            <person name="Filipski A."/>
            <person name="Findeiss S."/>
            <person name="Freyhult E."/>
            <person name="Fulton L."/>
            <person name="Fulton R."/>
            <person name="Garcia A.C."/>
            <person name="Gardiner A."/>
            <person name="Garfield D.A."/>
            <person name="Garvin B.E."/>
            <person name="Gibson G."/>
            <person name="Gilbert D."/>
            <person name="Gnerre S."/>
            <person name="Godfrey J."/>
            <person name="Good R."/>
            <person name="Gotea V."/>
            <person name="Gravely B."/>
            <person name="Greenberg A.J."/>
            <person name="Griffiths-Jones S."/>
            <person name="Gross S."/>
            <person name="Guigo R."/>
            <person name="Gustafson E.A."/>
            <person name="Haerty W."/>
            <person name="Hahn M.W."/>
            <person name="Halligan D.L."/>
            <person name="Halpern A.L."/>
            <person name="Halter G.M."/>
            <person name="Han M.V."/>
            <person name="Heger A."/>
            <person name="Hillier L."/>
            <person name="Hinrichs A.S."/>
            <person name="Holmes I."/>
            <person name="Hoskins R.A."/>
            <person name="Hubisz M.J."/>
            <person name="Hultmark D."/>
            <person name="Huntley M.A."/>
            <person name="Jaffe D.B."/>
            <person name="Jagadeeshan S."/>
            <person name="Jeck W.R."/>
            <person name="Johnson J."/>
            <person name="Jones C.D."/>
            <person name="Jordan W.C."/>
            <person name="Karpen G.H."/>
            <person name="Kataoka E."/>
            <person name="Keightley P.D."/>
            <person name="Kheradpour P."/>
            <person name="Kirkness E.F."/>
            <person name="Koerich L.B."/>
            <person name="Kristiansen K."/>
            <person name="Kudrna D."/>
            <person name="Kulathinal R.J."/>
            <person name="Kumar S."/>
            <person name="Kwok R."/>
            <person name="Lander E."/>
            <person name="Langley C.H."/>
            <person name="Lapoint R."/>
            <person name="Lazzaro B.P."/>
            <person name="Lee S.J."/>
            <person name="Levesque L."/>
            <person name="Li R."/>
            <person name="Lin C.F."/>
            <person name="Lin M.F."/>
            <person name="Lindblad-Toh K."/>
            <person name="Llopart A."/>
            <person name="Long M."/>
            <person name="Low L."/>
            <person name="Lozovsky E."/>
            <person name="Lu J."/>
            <person name="Luo M."/>
            <person name="Machado C.A."/>
            <person name="Makalowski W."/>
            <person name="Marzo M."/>
            <person name="Matsuda M."/>
            <person name="Matzkin L."/>
            <person name="McAllister B."/>
            <person name="McBride C.S."/>
            <person name="McKernan B."/>
            <person name="McKernan K."/>
            <person name="Mendez-Lago M."/>
            <person name="Minx P."/>
            <person name="Mollenhauer M.U."/>
            <person name="Montooth K."/>
            <person name="Mount S.M."/>
            <person name="Mu X."/>
            <person name="Myers E."/>
            <person name="Negre B."/>
            <person name="Newfeld S."/>
            <person name="Nielsen R."/>
            <person name="Noor M.A."/>
            <person name="O'Grady P."/>
            <person name="Pachter L."/>
            <person name="Papaceit M."/>
            <person name="Parisi M.J."/>
            <person name="Parisi M."/>
            <person name="Parts L."/>
            <person name="Pedersen J.S."/>
            <person name="Pesole G."/>
            <person name="Phillippy A.M."/>
            <person name="Ponting C.P."/>
            <person name="Pop M."/>
            <person name="Porcelli D."/>
            <person name="Powell J.R."/>
            <person name="Prohaska S."/>
            <person name="Pruitt K."/>
            <person name="Puig M."/>
            <person name="Quesneville H."/>
            <person name="Ram K.R."/>
            <person name="Rand D."/>
            <person name="Rasmussen M.D."/>
            <person name="Reed L.K."/>
            <person name="Reenan R."/>
            <person name="Reily A."/>
            <person name="Remington K.A."/>
            <person name="Rieger T.T."/>
            <person name="Ritchie M.G."/>
            <person name="Robin C."/>
            <person name="Rogers Y.H."/>
            <person name="Rohde C."/>
            <person name="Rozas J."/>
            <person name="Rubenfield M.J."/>
            <person name="Ruiz A."/>
            <person name="Russo S."/>
            <person name="Salzberg S.L."/>
            <person name="Sanchez-Gracia A."/>
            <person name="Saranga D.J."/>
            <person name="Sato H."/>
            <person name="Schaeffer S.W."/>
            <person name="Schatz M.C."/>
            <person name="Schlenke T."/>
            <person name="Schwartz R."/>
            <person name="Segarra C."/>
            <person name="Singh R.S."/>
            <person name="Sirot L."/>
            <person name="Sirota M."/>
            <person name="Sisneros N.B."/>
            <person name="Smith C.D."/>
            <person name="Smith T.F."/>
            <person name="Spieth J."/>
            <person name="Stage D.E."/>
            <person name="Stark A."/>
            <person name="Stephan W."/>
            <person name="Strausberg R.L."/>
            <person name="Strempel S."/>
            <person name="Sturgill D."/>
            <person name="Sutton G."/>
            <person name="Sutton G.G."/>
            <person name="Tao W."/>
            <person name="Teichmann S."/>
            <person name="Tobari Y.N."/>
            <person name="Tomimura Y."/>
            <person name="Tsolas J.M."/>
            <person name="Valente V.L."/>
            <person name="Venter E."/>
            <person name="Venter J.C."/>
            <person name="Vicario S."/>
            <person name="Vieira F.G."/>
            <person name="Vilella A.J."/>
            <person name="Villasante A."/>
            <person name="Walenz B."/>
            <person name="Wang J."/>
            <person name="Wasserman M."/>
            <person name="Watts T."/>
            <person name="Wilson D."/>
            <person name="Wilson R.K."/>
            <person name="Wing R.A."/>
            <person name="Wolfner M.F."/>
            <person name="Wong A."/>
            <person name="Wong G.K."/>
            <person name="Wu C.I."/>
            <person name="Wu G."/>
            <person name="Yamamoto D."/>
            <person name="Yang H.P."/>
            <person name="Yang S.P."/>
            <person name="Yorke J.A."/>
            <person name="Yoshida K."/>
            <person name="Zdobnov E."/>
            <person name="Zhang P."/>
            <person name="Zhang Y."/>
            <person name="Zimin A.V."/>
            <person name="Baldwin J."/>
            <person name="Abdouelleil A."/>
            <person name="Abdulkadir J."/>
            <person name="Abebe A."/>
            <person name="Abera B."/>
            <person name="Abreu J."/>
            <person name="Acer S.C."/>
            <person name="Aftuck L."/>
            <person name="Alexander A."/>
            <person name="An P."/>
            <person name="Anderson E."/>
            <person name="Anderson S."/>
            <person name="Arachi H."/>
            <person name="Azer M."/>
            <person name="Bachantsang P."/>
            <person name="Barry A."/>
            <person name="Bayul T."/>
            <person name="Berlin A."/>
            <person name="Bessette D."/>
            <person name="Bloom T."/>
            <person name="Blye J."/>
            <person name="Boguslavskiy L."/>
            <person name="Bonnet C."/>
            <person name="Boukhgalter B."/>
            <person name="Bourzgui I."/>
            <person name="Brown A."/>
            <person name="Cahill P."/>
            <person name="Channer S."/>
            <person name="Cheshatsang Y."/>
            <person name="Chuda L."/>
            <person name="Citroen M."/>
            <person name="Collymore A."/>
            <person name="Cooke P."/>
            <person name="Costello M."/>
            <person name="D'Aco K."/>
            <person name="Daza R."/>
            <person name="De Haan G."/>
            <person name="DeGray S."/>
            <person name="DeMaso C."/>
            <person name="Dhargay N."/>
            <person name="Dooley K."/>
            <person name="Dooley E."/>
            <person name="Doricent M."/>
            <person name="Dorje P."/>
            <person name="Dorjee K."/>
            <person name="Dupes A."/>
            <person name="Elong R."/>
            <person name="Falk J."/>
            <person name="Farina A."/>
            <person name="Faro S."/>
            <person name="Ferguson D."/>
            <person name="Fisher S."/>
            <person name="Foley C.D."/>
            <person name="Franke A."/>
            <person name="Friedrich D."/>
            <person name="Gadbois L."/>
            <person name="Gearin G."/>
            <person name="Gearin C.R."/>
            <person name="Giannoukos G."/>
            <person name="Goode T."/>
            <person name="Graham J."/>
            <person name="Grandbois E."/>
            <person name="Grewal S."/>
            <person name="Gyaltsen K."/>
            <person name="Hafez N."/>
            <person name="Hagos B."/>
            <person name="Hall J."/>
            <person name="Henson C."/>
            <person name="Hollinger A."/>
            <person name="Honan T."/>
            <person name="Huard M.D."/>
            <person name="Hughes L."/>
            <person name="Hurhula B."/>
            <person name="Husby M.E."/>
            <person name="Kamat A."/>
            <person name="Kanga B."/>
            <person name="Kashin S."/>
            <person name="Khazanovich D."/>
            <person name="Kisner P."/>
            <person name="Lance K."/>
            <person name="Lara M."/>
            <person name="Lee W."/>
            <person name="Lennon N."/>
            <person name="Letendre F."/>
            <person name="LeVine R."/>
            <person name="Lipovsky A."/>
            <person name="Liu X."/>
            <person name="Liu J."/>
            <person name="Liu S."/>
            <person name="Lokyitsang T."/>
            <person name="Lokyitsang Y."/>
            <person name="Lubonja R."/>
            <person name="Lui A."/>
            <person name="MacDonald P."/>
            <person name="Magnisalis V."/>
            <person name="Maru K."/>
            <person name="Matthews C."/>
            <person name="McCusker W."/>
            <person name="McDonough S."/>
            <person name="Mehta T."/>
            <person name="Meldrim J."/>
            <person name="Meneus L."/>
            <person name="Mihai O."/>
            <person name="Mihalev A."/>
            <person name="Mihova T."/>
            <person name="Mittelman R."/>
            <person name="Mlenga V."/>
            <person name="Montmayeur A."/>
            <person name="Mulrain L."/>
            <person name="Navidi A."/>
            <person name="Naylor J."/>
            <person name="Negash T."/>
            <person name="Nguyen T."/>
            <person name="Nguyen N."/>
            <person name="Nicol R."/>
            <person name="Norbu C."/>
            <person name="Norbu N."/>
            <person name="Novod N."/>
            <person name="O'Neill B."/>
            <person name="Osman S."/>
            <person name="Markiewicz E."/>
            <person name="Oyono O.L."/>
            <person name="Patti C."/>
            <person name="Phunkhang P."/>
            <person name="Pierre F."/>
            <person name="Priest M."/>
            <person name="Raghuraman S."/>
            <person name="Rege F."/>
            <person name="Reyes R."/>
            <person name="Rise C."/>
            <person name="Rogov P."/>
            <person name="Ross K."/>
            <person name="Ryan E."/>
            <person name="Settipalli S."/>
            <person name="Shea T."/>
            <person name="Sherpa N."/>
            <person name="Shi L."/>
            <person name="Shih D."/>
            <person name="Sparrow T."/>
            <person name="Spaulding J."/>
            <person name="Stalker J."/>
            <person name="Stange-Thomann N."/>
            <person name="Stavropoulos S."/>
            <person name="Stone C."/>
            <person name="Strader C."/>
            <person name="Tesfaye S."/>
            <person name="Thomson T."/>
            <person name="Thoulutsang Y."/>
            <person name="Thoulutsang D."/>
            <person name="Topham K."/>
            <person name="Topping I."/>
            <person name="Tsamla T."/>
            <person name="Vassiliev H."/>
            <person name="Vo A."/>
            <person name="Wangchuk T."/>
            <person name="Wangdi T."/>
            <person name="Weiand M."/>
            <person name="Wilkinson J."/>
            <person name="Wilson A."/>
            <person name="Yadav S."/>
            <person name="Young G."/>
            <person name="Yu Q."/>
            <person name="Zembek L."/>
            <person name="Zhong D."/>
            <person name="Zimmer A."/>
            <person name="Zwirko Z."/>
            <person name="Jaffe D.B."/>
            <person name="Alvarez P."/>
            <person name="Brockman W."/>
            <person name="Butler J."/>
            <person name="Chin C."/>
            <person name="Gnerre S."/>
            <person name="Grabherr M."/>
            <person name="Kleber M."/>
            <person name="Mauceli E."/>
            <person name="MacCallum I."/>
        </authorList>
    </citation>
    <scope>NUCLEOTIDE SEQUENCE [LARGE SCALE GENOMIC DNA]</scope>
    <source>
        <strain evidence="3">Tai18E2 / Tucson 14021-0261.01</strain>
    </source>
</reference>
<dbReference type="InterPro" id="IPR025061">
    <property type="entry name" value="Diedel"/>
</dbReference>
<accession>B4PWH8</accession>
<organism evidence="2 3">
    <name type="scientific">Drosophila yakuba</name>
    <name type="common">Fruit fly</name>
    <dbReference type="NCBI Taxonomy" id="7245"/>
    <lineage>
        <taxon>Eukaryota</taxon>
        <taxon>Metazoa</taxon>
        <taxon>Ecdysozoa</taxon>
        <taxon>Arthropoda</taxon>
        <taxon>Hexapoda</taxon>
        <taxon>Insecta</taxon>
        <taxon>Pterygota</taxon>
        <taxon>Neoptera</taxon>
        <taxon>Endopterygota</taxon>
        <taxon>Diptera</taxon>
        <taxon>Brachycera</taxon>
        <taxon>Muscomorpha</taxon>
        <taxon>Ephydroidea</taxon>
        <taxon>Drosophilidae</taxon>
        <taxon>Drosophila</taxon>
        <taxon>Sophophora</taxon>
    </lineage>
</organism>
<dbReference type="PhylomeDB" id="B4PWH8"/>
<dbReference type="SMR" id="B4PWH8"/>
<evidence type="ECO:0000313" key="2">
    <source>
        <dbReference type="EMBL" id="EDX02796.1"/>
    </source>
</evidence>
<dbReference type="Gene3D" id="3.30.70.2800">
    <property type="match status" value="1"/>
</dbReference>
<dbReference type="OrthoDB" id="3737830at2759"/>
<proteinExistence type="predicted"/>
<dbReference type="EMBL" id="CM000162">
    <property type="protein sequence ID" value="EDX02796.1"/>
    <property type="molecule type" value="Genomic_DNA"/>
</dbReference>
<evidence type="ECO:0000313" key="3">
    <source>
        <dbReference type="Proteomes" id="UP000002282"/>
    </source>
</evidence>
<dbReference type="Pfam" id="PF13164">
    <property type="entry name" value="Diedel"/>
    <property type="match status" value="1"/>
</dbReference>
<dbReference type="AlphaFoldDB" id="B4PWH8"/>
<sequence>MRPVWVPVLLLLVVCVSWFGAADAVCCRTKAKLIFTMGYGSCGMVNAKSTKNGCEVTICPDGRALVGTFCGVGSCNLFGCHCRGGCLSGNFGESFVERNRKYEINLISTQMHLANLTDAVV</sequence>
<dbReference type="Proteomes" id="UP000002282">
    <property type="component" value="Chromosome X"/>
</dbReference>